<evidence type="ECO:0000256" key="2">
    <source>
        <dbReference type="ARBA" id="ARBA00005211"/>
    </source>
</evidence>
<keyword evidence="5 9" id="KW-0479">Metal-binding</keyword>
<dbReference type="OrthoDB" id="2789670at2759"/>
<keyword evidence="12" id="KW-1185">Reference proteome</keyword>
<proteinExistence type="inferred from homology"/>
<protein>
    <recommendedName>
        <fullName evidence="13">Cytochrome P450</fullName>
    </recommendedName>
</protein>
<evidence type="ECO:0000256" key="7">
    <source>
        <dbReference type="ARBA" id="ARBA00023004"/>
    </source>
</evidence>
<dbReference type="SUPFAM" id="SSF48264">
    <property type="entry name" value="Cytochrome P450"/>
    <property type="match status" value="2"/>
</dbReference>
<evidence type="ECO:0000256" key="8">
    <source>
        <dbReference type="ARBA" id="ARBA00023180"/>
    </source>
</evidence>
<dbReference type="PANTHER" id="PTHR47951:SF7">
    <property type="entry name" value="FLAVONOID 3',5'-HYDROXYLASE-LIKE ISOFORM X1"/>
    <property type="match status" value="1"/>
</dbReference>
<dbReference type="EMBL" id="JAKOGI010000022">
    <property type="protein sequence ID" value="KAJ8449363.1"/>
    <property type="molecule type" value="Genomic_DNA"/>
</dbReference>
<evidence type="ECO:0000256" key="10">
    <source>
        <dbReference type="SAM" id="Phobius"/>
    </source>
</evidence>
<evidence type="ECO:0000256" key="3">
    <source>
        <dbReference type="ARBA" id="ARBA00010617"/>
    </source>
</evidence>
<comment type="pathway">
    <text evidence="1">Alkaloid biosynthesis.</text>
</comment>
<dbReference type="PRINTS" id="PR00463">
    <property type="entry name" value="EP450I"/>
</dbReference>
<dbReference type="InterPro" id="IPR036396">
    <property type="entry name" value="Cyt_P450_sf"/>
</dbReference>
<keyword evidence="4" id="KW-0017">Alkaloid metabolism</keyword>
<keyword evidence="10" id="KW-0472">Membrane</keyword>
<dbReference type="GO" id="GO:0005506">
    <property type="term" value="F:iron ion binding"/>
    <property type="evidence" value="ECO:0007669"/>
    <property type="project" value="InterPro"/>
</dbReference>
<name>A0A9Q1KTN1_9CARY</name>
<evidence type="ECO:0000313" key="12">
    <source>
        <dbReference type="Proteomes" id="UP001153076"/>
    </source>
</evidence>
<feature type="transmembrane region" description="Helical" evidence="10">
    <location>
        <begin position="15"/>
        <end position="36"/>
    </location>
</feature>
<feature type="binding site" description="axial binding residue" evidence="9">
    <location>
        <position position="454"/>
    </location>
    <ligand>
        <name>heme</name>
        <dbReference type="ChEBI" id="CHEBI:30413"/>
    </ligand>
    <ligandPart>
        <name>Fe</name>
        <dbReference type="ChEBI" id="CHEBI:18248"/>
    </ligandPart>
</feature>
<dbReference type="PROSITE" id="PS00086">
    <property type="entry name" value="CYTOCHROME_P450"/>
    <property type="match status" value="2"/>
</dbReference>
<dbReference type="PANTHER" id="PTHR47951">
    <property type="entry name" value="OS08G0547900 PROTEIN"/>
    <property type="match status" value="1"/>
</dbReference>
<dbReference type="Gene3D" id="1.10.630.10">
    <property type="entry name" value="Cytochrome P450"/>
    <property type="match status" value="2"/>
</dbReference>
<evidence type="ECO:0000256" key="9">
    <source>
        <dbReference type="PIRSR" id="PIRSR602401-1"/>
    </source>
</evidence>
<dbReference type="GO" id="GO:0009820">
    <property type="term" value="P:alkaloid metabolic process"/>
    <property type="evidence" value="ECO:0007669"/>
    <property type="project" value="UniProtKB-KW"/>
</dbReference>
<dbReference type="GO" id="GO:0020037">
    <property type="term" value="F:heme binding"/>
    <property type="evidence" value="ECO:0007669"/>
    <property type="project" value="InterPro"/>
</dbReference>
<comment type="caution">
    <text evidence="11">The sequence shown here is derived from an EMBL/GenBank/DDBJ whole genome shotgun (WGS) entry which is preliminary data.</text>
</comment>
<keyword evidence="9" id="KW-0349">Heme</keyword>
<dbReference type="AlphaFoldDB" id="A0A9Q1KTN1"/>
<sequence length="1044" mass="116851">MESWWWDTSDEPNEGSLKIFIALFFLIILWVISVLYKQNKATPPLPPGPYGLPFVGYLPFLGSDLHCSFTELARTYGPIFKVRLGTKTCIVISSPSSLKEVVRDQDVTFANRDPTVVAVTCIYGGSDIAFTNYGPEWRKMRKILASEMLSNSSLDSTYHLRKQQVKKMIADTSEKAGGVVDIGELAFLTIMNTMMSMVWGQTLKGNQGYAVKSEFRDVIREYMELLGAPNISDLFPLLARFDLQGIKCKAEMISRQFDEILDSAINIHYCGEKSGQKDFLGYLLPLTKREDPATSLTLVQAKAMLLDIIIGGMDTTVTTVEWAMVLMLKHPNVMRKVQEELTEIVGLNTSVEEVHFPNLKYLKAVVKETLRLHPPIPLLVPHCPSKSTTVGGYTIPKGAQVYLNVFAMQRDAQLWEDPLEFKPERFLKGSSAGDLDYSGNHLQYLPFGSGRRACPGMPLADRMLMLVLASLLHAFEWSLPNGVEDVDLSERFGIIVKKSEPLLAIPCPRLSSLELYPYSEYNANYLSWWWDTSDEPNEGSLKIFIALFFLIILWVISVLYKQNKATPPLPPGPYGLPLVGYLPFLGSDLLCSFTQLARTYGPIFKVRLGTKTCIVISSPSFLKEVVRDQDVTFANRDPTVVAVTCIYGGSDIAFTNYGPEWRKMRKILASEMLSNSSLDSAYHFRKQQVKKMIADTYEKAGGAVDIGKLAFLTIMNSMMSMVWGQTLEGNQGYAVKSEFRDVIREFMELLGAPNISDLFPLLARFDLQGIKCKAEMIFRQFDEILDSAINIHNCGEKSGQKDFLGYLLPLTKCEDPTVSLTLVQAKATLIDIIIGGVETTVSTVEWAVVLMLKHPEVMRKVQEELTEIVGLNTSVEEVHFPKLKYLKAVVKETLRLHPPIPFLVPHCPSKSTTVGGYTIPKGAQIYLNVFAMQRDAQLWGDPLEFKPERFLKGLSAGDLDYSGNHLQYLPFGSGRRACPGVPLADRMLMLVLASLLHAFEWSLPNGVEDVDLSERFGIVVKKSKPLLAIPCPRLSSLELYSYSE</sequence>
<evidence type="ECO:0000313" key="11">
    <source>
        <dbReference type="EMBL" id="KAJ8449363.1"/>
    </source>
</evidence>
<dbReference type="GO" id="GO:0004497">
    <property type="term" value="F:monooxygenase activity"/>
    <property type="evidence" value="ECO:0007669"/>
    <property type="project" value="InterPro"/>
</dbReference>
<gene>
    <name evidence="11" type="ORF">Cgig2_002495</name>
</gene>
<keyword evidence="8" id="KW-0325">Glycoprotein</keyword>
<dbReference type="CDD" id="cd11073">
    <property type="entry name" value="CYP76-like"/>
    <property type="match status" value="2"/>
</dbReference>
<evidence type="ECO:0008006" key="13">
    <source>
        <dbReference type="Google" id="ProtNLM"/>
    </source>
</evidence>
<keyword evidence="10" id="KW-0812">Transmembrane</keyword>
<dbReference type="FunFam" id="1.10.630.10:FF:000007">
    <property type="entry name" value="Cytochrome P450 76C4"/>
    <property type="match status" value="2"/>
</dbReference>
<evidence type="ECO:0000256" key="1">
    <source>
        <dbReference type="ARBA" id="ARBA00004913"/>
    </source>
</evidence>
<dbReference type="InterPro" id="IPR017972">
    <property type="entry name" value="Cyt_P450_CS"/>
</dbReference>
<comment type="cofactor">
    <cofactor evidence="9">
        <name>heme</name>
        <dbReference type="ChEBI" id="CHEBI:30413"/>
    </cofactor>
</comment>
<comment type="similarity">
    <text evidence="3">Belongs to the cytochrome P450 family.</text>
</comment>
<reference evidence="11" key="1">
    <citation type="submission" date="2022-04" db="EMBL/GenBank/DDBJ databases">
        <title>Carnegiea gigantea Genome sequencing and assembly v2.</title>
        <authorList>
            <person name="Copetti D."/>
            <person name="Sanderson M.J."/>
            <person name="Burquez A."/>
            <person name="Wojciechowski M.F."/>
        </authorList>
    </citation>
    <scope>NUCLEOTIDE SEQUENCE</scope>
    <source>
        <strain evidence="11">SGP5-SGP5p</strain>
        <tissue evidence="11">Aerial part</tissue>
    </source>
</reference>
<keyword evidence="10" id="KW-1133">Transmembrane helix</keyword>
<dbReference type="InterPro" id="IPR002401">
    <property type="entry name" value="Cyt_P450_E_grp-I"/>
</dbReference>
<evidence type="ECO:0000256" key="4">
    <source>
        <dbReference type="ARBA" id="ARBA00022589"/>
    </source>
</evidence>
<evidence type="ECO:0000256" key="6">
    <source>
        <dbReference type="ARBA" id="ARBA00023002"/>
    </source>
</evidence>
<dbReference type="GO" id="GO:0016705">
    <property type="term" value="F:oxidoreductase activity, acting on paired donors, with incorporation or reduction of molecular oxygen"/>
    <property type="evidence" value="ECO:0007669"/>
    <property type="project" value="InterPro"/>
</dbReference>
<keyword evidence="7 9" id="KW-0408">Iron</keyword>
<evidence type="ECO:0000256" key="5">
    <source>
        <dbReference type="ARBA" id="ARBA00022723"/>
    </source>
</evidence>
<dbReference type="Proteomes" id="UP001153076">
    <property type="component" value="Unassembled WGS sequence"/>
</dbReference>
<organism evidence="11 12">
    <name type="scientific">Carnegiea gigantea</name>
    <dbReference type="NCBI Taxonomy" id="171969"/>
    <lineage>
        <taxon>Eukaryota</taxon>
        <taxon>Viridiplantae</taxon>
        <taxon>Streptophyta</taxon>
        <taxon>Embryophyta</taxon>
        <taxon>Tracheophyta</taxon>
        <taxon>Spermatophyta</taxon>
        <taxon>Magnoliopsida</taxon>
        <taxon>eudicotyledons</taxon>
        <taxon>Gunneridae</taxon>
        <taxon>Pentapetalae</taxon>
        <taxon>Caryophyllales</taxon>
        <taxon>Cactineae</taxon>
        <taxon>Cactaceae</taxon>
        <taxon>Cactoideae</taxon>
        <taxon>Echinocereeae</taxon>
        <taxon>Carnegiea</taxon>
    </lineage>
</organism>
<dbReference type="PRINTS" id="PR00385">
    <property type="entry name" value="P450"/>
</dbReference>
<dbReference type="Pfam" id="PF00067">
    <property type="entry name" value="p450"/>
    <property type="match status" value="2"/>
</dbReference>
<accession>A0A9Q1KTN1</accession>
<comment type="pathway">
    <text evidence="2">Aromatic compound metabolism.</text>
</comment>
<keyword evidence="6" id="KW-0560">Oxidoreductase</keyword>
<dbReference type="InterPro" id="IPR001128">
    <property type="entry name" value="Cyt_P450"/>
</dbReference>
<feature type="transmembrane region" description="Helical" evidence="10">
    <location>
        <begin position="539"/>
        <end position="560"/>
    </location>
</feature>